<accession>A0A3D8RFH2</accession>
<evidence type="ECO:0000313" key="2">
    <source>
        <dbReference type="EMBL" id="RDW72624.1"/>
    </source>
</evidence>
<comment type="caution">
    <text evidence="2">The sequence shown here is derived from an EMBL/GenBank/DDBJ whole genome shotgun (WGS) entry which is preliminary data.</text>
</comment>
<dbReference type="STRING" id="1810919.A0A3D8RFH2"/>
<sequence length="628" mass="70958">MNPQSPDFMPRYHDQSTDHWALPIDGNTESNHQSPDFPPRYHYQSTDHWALPINGNTESDALSVHDPSPIIPQYPSMKTQRVSSQTSSNSSQHVRDPAAQAQRPMLAQPKSRVDTFPLHQRLNNLQIQDMDDGSQVLDAYTRNVDKTTNPASMPIGSLAALKGPAKWGVMKISNIPYNLTKQEIFQFIGRQARPITDDMGCPIHIIMDRSTAKTMDCYVEFKTVEDAHNTVERINRTTGTGRAPRLGSRHVEVEMSDQDALLKDLFPRANCIEWESGMPKLQPNRDPIGCSGFNGFMTGEELIMAIRHAEVPSRSPFGEKCPERTYESTISTLDKFPWYAPRLYTVQDRNRIFDLSNRHILSLSSRIHQKTVGLSRKLLQELLHAGLKCPAFNERQKYTLCVNSGIELEINKLSDMAKWFPFDTLSNKPDFHDAIHKYYADLISQGTVSKTENMGLINKFPHDLPYLRSPYGSIWLEWSASADNILWEDAVEYELSILHDLVLRGWMNDDRSNMSNLQYRQTSKEVPSTRVRSGGRNLSMSFAPSNTMASQAGLSARSGAYLTPSRRASESTGTGSISGLSGLSGTWNHKLLFMSPTETRPYRDHRRTESSPMCLTPITNTFGEDITR</sequence>
<dbReference type="EMBL" id="PVWQ01000009">
    <property type="protein sequence ID" value="RDW72624.1"/>
    <property type="molecule type" value="Genomic_DNA"/>
</dbReference>
<dbReference type="GeneID" id="38118166"/>
<feature type="region of interest" description="Disordered" evidence="1">
    <location>
        <begin position="1"/>
        <end position="109"/>
    </location>
</feature>
<evidence type="ECO:0000313" key="3">
    <source>
        <dbReference type="Proteomes" id="UP000256690"/>
    </source>
</evidence>
<dbReference type="SUPFAM" id="SSF54928">
    <property type="entry name" value="RNA-binding domain, RBD"/>
    <property type="match status" value="1"/>
</dbReference>
<feature type="region of interest" description="Disordered" evidence="1">
    <location>
        <begin position="517"/>
        <end position="542"/>
    </location>
</feature>
<evidence type="ECO:0008006" key="4">
    <source>
        <dbReference type="Google" id="ProtNLM"/>
    </source>
</evidence>
<name>A0A3D8RFH2_9EURO</name>
<dbReference type="GO" id="GO:0003676">
    <property type="term" value="F:nucleic acid binding"/>
    <property type="evidence" value="ECO:0007669"/>
    <property type="project" value="InterPro"/>
</dbReference>
<organism evidence="2 3">
    <name type="scientific">Aspergillus mulundensis</name>
    <dbReference type="NCBI Taxonomy" id="1810919"/>
    <lineage>
        <taxon>Eukaryota</taxon>
        <taxon>Fungi</taxon>
        <taxon>Dikarya</taxon>
        <taxon>Ascomycota</taxon>
        <taxon>Pezizomycotina</taxon>
        <taxon>Eurotiomycetes</taxon>
        <taxon>Eurotiomycetidae</taxon>
        <taxon>Eurotiales</taxon>
        <taxon>Aspergillaceae</taxon>
        <taxon>Aspergillus</taxon>
        <taxon>Aspergillus subgen. Nidulantes</taxon>
    </lineage>
</organism>
<dbReference type="InterPro" id="IPR012677">
    <property type="entry name" value="Nucleotide-bd_a/b_plait_sf"/>
</dbReference>
<reference evidence="2 3" key="1">
    <citation type="journal article" date="2018" name="IMA Fungus">
        <title>IMA Genome-F 9: Draft genome sequence of Annulohypoxylon stygium, Aspergillus mulundensis, Berkeleyomyces basicola (syn. Thielaviopsis basicola), Ceratocystis smalleyi, two Cercospora beticola strains, Coleophoma cylindrospora, Fusarium fracticaudum, Phialophora cf. hyalina, and Morchella septimelata.</title>
        <authorList>
            <person name="Wingfield B.D."/>
            <person name="Bills G.F."/>
            <person name="Dong Y."/>
            <person name="Huang W."/>
            <person name="Nel W.J."/>
            <person name="Swalarsk-Parry B.S."/>
            <person name="Vaghefi N."/>
            <person name="Wilken P.M."/>
            <person name="An Z."/>
            <person name="de Beer Z.W."/>
            <person name="De Vos L."/>
            <person name="Chen L."/>
            <person name="Duong T.A."/>
            <person name="Gao Y."/>
            <person name="Hammerbacher A."/>
            <person name="Kikkert J.R."/>
            <person name="Li Y."/>
            <person name="Li H."/>
            <person name="Li K."/>
            <person name="Li Q."/>
            <person name="Liu X."/>
            <person name="Ma X."/>
            <person name="Naidoo K."/>
            <person name="Pethybridge S.J."/>
            <person name="Sun J."/>
            <person name="Steenkamp E.T."/>
            <person name="van der Nest M.A."/>
            <person name="van Wyk S."/>
            <person name="Wingfield M.J."/>
            <person name="Xiong C."/>
            <person name="Yue Q."/>
            <person name="Zhang X."/>
        </authorList>
    </citation>
    <scope>NUCLEOTIDE SEQUENCE [LARGE SCALE GENOMIC DNA]</scope>
    <source>
        <strain evidence="2 3">DSM 5745</strain>
    </source>
</reference>
<feature type="compositionally biased region" description="Polar residues" evidence="1">
    <location>
        <begin position="610"/>
        <end position="622"/>
    </location>
</feature>
<feature type="compositionally biased region" description="Basic and acidic residues" evidence="1">
    <location>
        <begin position="600"/>
        <end position="609"/>
    </location>
</feature>
<dbReference type="Gene3D" id="3.30.70.330">
    <property type="match status" value="1"/>
</dbReference>
<dbReference type="AlphaFoldDB" id="A0A3D8RFH2"/>
<feature type="region of interest" description="Disordered" evidence="1">
    <location>
        <begin position="600"/>
        <end position="628"/>
    </location>
</feature>
<proteinExistence type="predicted"/>
<gene>
    <name evidence="2" type="ORF">DSM5745_07796</name>
</gene>
<feature type="compositionally biased region" description="Polar residues" evidence="1">
    <location>
        <begin position="517"/>
        <end position="526"/>
    </location>
</feature>
<dbReference type="CDD" id="cd12254">
    <property type="entry name" value="RRM_hnRNPH_ESRPs_RBM12_like"/>
    <property type="match status" value="1"/>
</dbReference>
<evidence type="ECO:0000256" key="1">
    <source>
        <dbReference type="SAM" id="MobiDB-lite"/>
    </source>
</evidence>
<feature type="compositionally biased region" description="Low complexity" evidence="1">
    <location>
        <begin position="83"/>
        <end position="92"/>
    </location>
</feature>
<keyword evidence="3" id="KW-1185">Reference proteome</keyword>
<protein>
    <recommendedName>
        <fullName evidence="4">RRM domain-containing protein</fullName>
    </recommendedName>
</protein>
<dbReference type="OrthoDB" id="336240at2759"/>
<dbReference type="RefSeq" id="XP_026601844.1">
    <property type="nucleotide sequence ID" value="XM_026749812.1"/>
</dbReference>
<dbReference type="InterPro" id="IPR035979">
    <property type="entry name" value="RBD_domain_sf"/>
</dbReference>
<dbReference type="Proteomes" id="UP000256690">
    <property type="component" value="Unassembled WGS sequence"/>
</dbReference>